<dbReference type="PANTHER" id="PTHR46268">
    <property type="entry name" value="STRESS RESPONSE PROTEIN NHAX"/>
    <property type="match status" value="1"/>
</dbReference>
<name>A0ABV2H7L5_9HYPH</name>
<dbReference type="SUPFAM" id="SSF52402">
    <property type="entry name" value="Adenine nucleotide alpha hydrolases-like"/>
    <property type="match status" value="1"/>
</dbReference>
<dbReference type="RefSeq" id="WP_247244339.1">
    <property type="nucleotide sequence ID" value="NZ_JALJRA010000009.1"/>
</dbReference>
<dbReference type="Pfam" id="PF00582">
    <property type="entry name" value="Usp"/>
    <property type="match status" value="1"/>
</dbReference>
<dbReference type="InterPro" id="IPR006016">
    <property type="entry name" value="UspA"/>
</dbReference>
<dbReference type="InterPro" id="IPR006015">
    <property type="entry name" value="Universal_stress_UspA"/>
</dbReference>
<feature type="domain" description="UspA" evidence="2">
    <location>
        <begin position="15"/>
        <end position="139"/>
    </location>
</feature>
<evidence type="ECO:0000256" key="1">
    <source>
        <dbReference type="ARBA" id="ARBA00008791"/>
    </source>
</evidence>
<proteinExistence type="inferred from homology"/>
<accession>A0ABV2H7L5</accession>
<keyword evidence="4" id="KW-1185">Reference proteome</keyword>
<comment type="similarity">
    <text evidence="1">Belongs to the universal stress protein A family.</text>
</comment>
<dbReference type="EMBL" id="JBEPLJ010000009">
    <property type="protein sequence ID" value="MET3586538.1"/>
    <property type="molecule type" value="Genomic_DNA"/>
</dbReference>
<reference evidence="3 4" key="1">
    <citation type="submission" date="2024-06" db="EMBL/GenBank/DDBJ databases">
        <title>Genomic Encyclopedia of Type Strains, Phase IV (KMG-IV): sequencing the most valuable type-strain genomes for metagenomic binning, comparative biology and taxonomic classification.</title>
        <authorList>
            <person name="Goeker M."/>
        </authorList>
    </citation>
    <scope>NUCLEOTIDE SEQUENCE [LARGE SCALE GENOMIC DNA]</scope>
    <source>
        <strain evidence="3 4">DSM 105042</strain>
    </source>
</reference>
<gene>
    <name evidence="3" type="ORF">ABID21_002656</name>
</gene>
<dbReference type="CDD" id="cd00293">
    <property type="entry name" value="USP-like"/>
    <property type="match status" value="1"/>
</dbReference>
<comment type="caution">
    <text evidence="3">The sequence shown here is derived from an EMBL/GenBank/DDBJ whole genome shotgun (WGS) entry which is preliminary data.</text>
</comment>
<evidence type="ECO:0000313" key="4">
    <source>
        <dbReference type="Proteomes" id="UP001549031"/>
    </source>
</evidence>
<dbReference type="Proteomes" id="UP001549031">
    <property type="component" value="Unassembled WGS sequence"/>
</dbReference>
<dbReference type="Gene3D" id="3.40.50.12370">
    <property type="match status" value="1"/>
</dbReference>
<evidence type="ECO:0000259" key="2">
    <source>
        <dbReference type="Pfam" id="PF00582"/>
    </source>
</evidence>
<sequence length="139" mass="14876">MVLLPQDKAPTLQPKRIVVGWNDRVEAARAIRESLDLLKGAETVHVVMVDPQSPYGDNDGEPGAEIATYLSRHDVNVSVDQLPSGGGDVAEVISAHAADVSADMIVLGAYGHSRLRQRVFGGVTSSVLRQVQLPTLIAR</sequence>
<evidence type="ECO:0000313" key="3">
    <source>
        <dbReference type="EMBL" id="MET3586538.1"/>
    </source>
</evidence>
<protein>
    <submittedName>
        <fullName evidence="3">Nucleotide-binding universal stress UspA family protein</fullName>
    </submittedName>
</protein>
<dbReference type="PRINTS" id="PR01438">
    <property type="entry name" value="UNVRSLSTRESS"/>
</dbReference>
<dbReference type="PANTHER" id="PTHR46268:SF15">
    <property type="entry name" value="UNIVERSAL STRESS PROTEIN HP_0031"/>
    <property type="match status" value="1"/>
</dbReference>
<organism evidence="3 4">
    <name type="scientific">Pseudorhizobium tarimense</name>
    <dbReference type="NCBI Taxonomy" id="1079109"/>
    <lineage>
        <taxon>Bacteria</taxon>
        <taxon>Pseudomonadati</taxon>
        <taxon>Pseudomonadota</taxon>
        <taxon>Alphaproteobacteria</taxon>
        <taxon>Hyphomicrobiales</taxon>
        <taxon>Rhizobiaceae</taxon>
        <taxon>Rhizobium/Agrobacterium group</taxon>
        <taxon>Pseudorhizobium</taxon>
    </lineage>
</organism>